<dbReference type="OrthoDB" id="9775804at2"/>
<dbReference type="STRING" id="862517.HMPREF9225_1071"/>
<dbReference type="InterPro" id="IPR053144">
    <property type="entry name" value="Acetyltransferase_Butenolide"/>
</dbReference>
<dbReference type="CDD" id="cd04301">
    <property type="entry name" value="NAT_SF"/>
    <property type="match status" value="1"/>
</dbReference>
<dbReference type="PROSITE" id="PS51186">
    <property type="entry name" value="GNAT"/>
    <property type="match status" value="1"/>
</dbReference>
<accession>E0NLX1</accession>
<dbReference type="AlphaFoldDB" id="E0NLX1"/>
<dbReference type="PANTHER" id="PTHR43233:SF1">
    <property type="entry name" value="FAMILY N-ACETYLTRANSFERASE, PUTATIVE (AFU_ORTHOLOGUE AFUA_6G03350)-RELATED"/>
    <property type="match status" value="1"/>
</dbReference>
<dbReference type="EMBL" id="AEEH01000043">
    <property type="protein sequence ID" value="EFM25182.1"/>
    <property type="molecule type" value="Genomic_DNA"/>
</dbReference>
<organism evidence="2 3">
    <name type="scientific">Peptoniphilus duerdenii ATCC BAA-1640</name>
    <dbReference type="NCBI Taxonomy" id="862517"/>
    <lineage>
        <taxon>Bacteria</taxon>
        <taxon>Bacillati</taxon>
        <taxon>Bacillota</taxon>
        <taxon>Tissierellia</taxon>
        <taxon>Tissierellales</taxon>
        <taxon>Peptoniphilaceae</taxon>
        <taxon>Peptoniphilus</taxon>
    </lineage>
</organism>
<dbReference type="SUPFAM" id="SSF55729">
    <property type="entry name" value="Acyl-CoA N-acyltransferases (Nat)"/>
    <property type="match status" value="1"/>
</dbReference>
<dbReference type="eggNOG" id="COG0454">
    <property type="taxonomic scope" value="Bacteria"/>
</dbReference>
<feature type="domain" description="N-acetyltransferase" evidence="1">
    <location>
        <begin position="3"/>
        <end position="134"/>
    </location>
</feature>
<protein>
    <submittedName>
        <fullName evidence="2">Acetyltransferase, GNAT family</fullName>
    </submittedName>
</protein>
<dbReference type="PANTHER" id="PTHR43233">
    <property type="entry name" value="FAMILY N-ACETYLTRANSFERASE, PUTATIVE (AFU_ORTHOLOGUE AFUA_6G03350)-RELATED"/>
    <property type="match status" value="1"/>
</dbReference>
<dbReference type="HOGENOM" id="CLU_086503_5_0_9"/>
<comment type="caution">
    <text evidence="2">The sequence shown here is derived from an EMBL/GenBank/DDBJ whole genome shotgun (WGS) entry which is preliminary data.</text>
</comment>
<gene>
    <name evidence="2" type="ORF">HMPREF9225_1071</name>
</gene>
<evidence type="ECO:0000313" key="2">
    <source>
        <dbReference type="EMBL" id="EFM25182.1"/>
    </source>
</evidence>
<reference evidence="2 3" key="1">
    <citation type="submission" date="2010-07" db="EMBL/GenBank/DDBJ databases">
        <authorList>
            <person name="Muzny D."/>
            <person name="Qin X."/>
            <person name="Deng J."/>
            <person name="Jiang H."/>
            <person name="Liu Y."/>
            <person name="Qu J."/>
            <person name="Song X.-Z."/>
            <person name="Zhang L."/>
            <person name="Thornton R."/>
            <person name="Coyle M."/>
            <person name="Francisco L."/>
            <person name="Jackson L."/>
            <person name="Javaid M."/>
            <person name="Korchina V."/>
            <person name="Kovar C."/>
            <person name="Mata R."/>
            <person name="Mathew T."/>
            <person name="Ngo R."/>
            <person name="Nguyen L."/>
            <person name="Nguyen N."/>
            <person name="Okwuonu G."/>
            <person name="Ongeri F."/>
            <person name="Pham C."/>
            <person name="Simmons D."/>
            <person name="Wilczek-Boney K."/>
            <person name="Hale W."/>
            <person name="Jakkamsetti A."/>
            <person name="Pham P."/>
            <person name="Ruth R."/>
            <person name="San Lucas F."/>
            <person name="Warren J."/>
            <person name="Zhang J."/>
            <person name="Zhao Z."/>
            <person name="Zhou C."/>
            <person name="Zhu D."/>
            <person name="Lee S."/>
            <person name="Bess C."/>
            <person name="Blankenburg K."/>
            <person name="Forbes L."/>
            <person name="Fu Q."/>
            <person name="Gubbala S."/>
            <person name="Hirani K."/>
            <person name="Jayaseelan J.C."/>
            <person name="Lara F."/>
            <person name="Munidasa M."/>
            <person name="Palculict T."/>
            <person name="Patil S."/>
            <person name="Pu L.-L."/>
            <person name="Saada N."/>
            <person name="Tang L."/>
            <person name="Weissenberger G."/>
            <person name="Zhu Y."/>
            <person name="Hemphill L."/>
            <person name="Shang Y."/>
            <person name="Youmans B."/>
            <person name="Ayvaz T."/>
            <person name="Ross M."/>
            <person name="Santibanez J."/>
            <person name="Aqrawi P."/>
            <person name="Gross S."/>
            <person name="Joshi V."/>
            <person name="Fowler G."/>
            <person name="Nazareth L."/>
            <person name="Reid J."/>
            <person name="Worley K."/>
            <person name="Petrosino J."/>
            <person name="Highlander S."/>
            <person name="Gibbs R."/>
        </authorList>
    </citation>
    <scope>NUCLEOTIDE SEQUENCE [LARGE SCALE GENOMIC DNA]</scope>
    <source>
        <strain evidence="2 3">ATCC BAA-1640</strain>
    </source>
</reference>
<name>E0NLX1_9FIRM</name>
<dbReference type="Gene3D" id="3.40.630.30">
    <property type="match status" value="1"/>
</dbReference>
<dbReference type="InterPro" id="IPR016181">
    <property type="entry name" value="Acyl_CoA_acyltransferase"/>
</dbReference>
<evidence type="ECO:0000259" key="1">
    <source>
        <dbReference type="PROSITE" id="PS51186"/>
    </source>
</evidence>
<dbReference type="Proteomes" id="UP000003280">
    <property type="component" value="Unassembled WGS sequence"/>
</dbReference>
<dbReference type="RefSeq" id="WP_008901885.1">
    <property type="nucleotide sequence ID" value="NZ_GL397071.1"/>
</dbReference>
<keyword evidence="3" id="KW-1185">Reference proteome</keyword>
<proteinExistence type="predicted"/>
<dbReference type="Pfam" id="PF00583">
    <property type="entry name" value="Acetyltransf_1"/>
    <property type="match status" value="1"/>
</dbReference>
<dbReference type="InterPro" id="IPR000182">
    <property type="entry name" value="GNAT_dom"/>
</dbReference>
<sequence>MNIIFKEDCIPEMDAILKLYNDVGWTAYTDNPEELLNGINHSLKVWTVWDGDSLIGLARVVGDGYTIIYIQDILILNKYQGKKIGSKLIKLILEEYKDIRQVVLLTEDSEKTIGYYTKNGLTDVRDLECTAFVK</sequence>
<dbReference type="GO" id="GO:0016747">
    <property type="term" value="F:acyltransferase activity, transferring groups other than amino-acyl groups"/>
    <property type="evidence" value="ECO:0007669"/>
    <property type="project" value="InterPro"/>
</dbReference>
<keyword evidence="2" id="KW-0808">Transferase</keyword>
<evidence type="ECO:0000313" key="3">
    <source>
        <dbReference type="Proteomes" id="UP000003280"/>
    </source>
</evidence>